<reference evidence="7" key="1">
    <citation type="submission" date="2020-12" db="EMBL/GenBank/DDBJ databases">
        <authorList>
            <consortium name="Molecular Ecology Group"/>
        </authorList>
    </citation>
    <scope>NUCLEOTIDE SEQUENCE</scope>
    <source>
        <strain evidence="7">TBG_1078</strain>
    </source>
</reference>
<organism evidence="7 8">
    <name type="scientific">Nyctereutes procyonoides</name>
    <name type="common">Raccoon dog</name>
    <name type="synonym">Canis procyonoides</name>
    <dbReference type="NCBI Taxonomy" id="34880"/>
    <lineage>
        <taxon>Eukaryota</taxon>
        <taxon>Metazoa</taxon>
        <taxon>Chordata</taxon>
        <taxon>Craniata</taxon>
        <taxon>Vertebrata</taxon>
        <taxon>Euteleostomi</taxon>
        <taxon>Mammalia</taxon>
        <taxon>Eutheria</taxon>
        <taxon>Laurasiatheria</taxon>
        <taxon>Carnivora</taxon>
        <taxon>Caniformia</taxon>
        <taxon>Canidae</taxon>
        <taxon>Nyctereutes</taxon>
    </lineage>
</organism>
<evidence type="ECO:0000313" key="7">
    <source>
        <dbReference type="EMBL" id="CAD7667360.1"/>
    </source>
</evidence>
<dbReference type="SUPFAM" id="SSF55008">
    <property type="entry name" value="HMA, heavy metal-associated domain"/>
    <property type="match status" value="1"/>
</dbReference>
<protein>
    <submittedName>
        <fullName evidence="7">(raccoon dog) hypothetical protein</fullName>
    </submittedName>
</protein>
<dbReference type="EMBL" id="CAJHUB010000649">
    <property type="protein sequence ID" value="CAD7667360.1"/>
    <property type="molecule type" value="Genomic_DNA"/>
</dbReference>
<keyword evidence="6" id="KW-0143">Chaperone</keyword>
<dbReference type="GO" id="GO:0005829">
    <property type="term" value="C:cytosol"/>
    <property type="evidence" value="ECO:0007669"/>
    <property type="project" value="TreeGrafter"/>
</dbReference>
<evidence type="ECO:0000256" key="4">
    <source>
        <dbReference type="ARBA" id="ARBA00023008"/>
    </source>
</evidence>
<dbReference type="GO" id="GO:0006825">
    <property type="term" value="P:copper ion transport"/>
    <property type="evidence" value="ECO:0007669"/>
    <property type="project" value="UniProtKB-KW"/>
</dbReference>
<keyword evidence="5" id="KW-0406">Ion transport</keyword>
<dbReference type="PANTHER" id="PTHR46365:SF1">
    <property type="entry name" value="COPPER TRANSPORT PROTEIN ATOX1"/>
    <property type="match status" value="1"/>
</dbReference>
<evidence type="ECO:0000256" key="6">
    <source>
        <dbReference type="ARBA" id="ARBA00023186"/>
    </source>
</evidence>
<dbReference type="GO" id="GO:0046872">
    <property type="term" value="F:metal ion binding"/>
    <property type="evidence" value="ECO:0007669"/>
    <property type="project" value="UniProtKB-KW"/>
</dbReference>
<gene>
    <name evidence="7" type="ORF">NYPRO_LOCUS689</name>
</gene>
<dbReference type="AlphaFoldDB" id="A0A811XT17"/>
<dbReference type="Gene3D" id="3.30.70.100">
    <property type="match status" value="1"/>
</dbReference>
<dbReference type="GO" id="GO:0016531">
    <property type="term" value="F:copper chaperone activity"/>
    <property type="evidence" value="ECO:0007669"/>
    <property type="project" value="TreeGrafter"/>
</dbReference>
<dbReference type="Proteomes" id="UP000645828">
    <property type="component" value="Unassembled WGS sequence"/>
</dbReference>
<comment type="caution">
    <text evidence="7">The sequence shown here is derived from an EMBL/GenBank/DDBJ whole genome shotgun (WGS) entry which is preliminary data.</text>
</comment>
<keyword evidence="2" id="KW-0479">Metal-binding</keyword>
<evidence type="ECO:0000256" key="1">
    <source>
        <dbReference type="ARBA" id="ARBA00022448"/>
    </source>
</evidence>
<dbReference type="InterPro" id="IPR051881">
    <property type="entry name" value="Copper_transport_ATOX1-like"/>
</dbReference>
<keyword evidence="4" id="KW-0186">Copper</keyword>
<evidence type="ECO:0000256" key="2">
    <source>
        <dbReference type="ARBA" id="ARBA00022723"/>
    </source>
</evidence>
<evidence type="ECO:0000256" key="5">
    <source>
        <dbReference type="ARBA" id="ARBA00023065"/>
    </source>
</evidence>
<evidence type="ECO:0000313" key="8">
    <source>
        <dbReference type="Proteomes" id="UP000645828"/>
    </source>
</evidence>
<name>A0A811XT17_NYCPR</name>
<evidence type="ECO:0000256" key="3">
    <source>
        <dbReference type="ARBA" id="ARBA00022796"/>
    </source>
</evidence>
<keyword evidence="8" id="KW-1185">Reference proteome</keyword>
<proteinExistence type="predicted"/>
<keyword evidence="1" id="KW-0813">Transport</keyword>
<keyword evidence="3" id="KW-0187">Copper transport</keyword>
<dbReference type="PANTHER" id="PTHR46365">
    <property type="entry name" value="COPPER TRANSPORT PROTEIN ATOX1"/>
    <property type="match status" value="1"/>
</dbReference>
<sequence length="59" mass="6616">MLKHEFSVDPTCESSSKVVHQVLNKLGGEESDIDLPNKKVCFNSEHNMDTLLENLEKTG</sequence>
<dbReference type="InterPro" id="IPR036163">
    <property type="entry name" value="HMA_dom_sf"/>
</dbReference>
<accession>A0A811XT17</accession>